<accession>A0A923SS66</accession>
<name>A0A923SS66_9FIRM</name>
<comment type="caution">
    <text evidence="2">The sequence shown here is derived from an EMBL/GenBank/DDBJ whole genome shotgun (WGS) entry which is preliminary data.</text>
</comment>
<organism evidence="2 3">
    <name type="scientific">Zhenpiania hominis</name>
    <dbReference type="NCBI Taxonomy" id="2763644"/>
    <lineage>
        <taxon>Bacteria</taxon>
        <taxon>Bacillati</taxon>
        <taxon>Bacillota</taxon>
        <taxon>Clostridia</taxon>
        <taxon>Peptostreptococcales</taxon>
        <taxon>Anaerovoracaceae</taxon>
        <taxon>Zhenpiania</taxon>
    </lineage>
</organism>
<evidence type="ECO:0000256" key="1">
    <source>
        <dbReference type="SAM" id="MobiDB-lite"/>
    </source>
</evidence>
<proteinExistence type="predicted"/>
<sequence>MSDKEKEIIETMAEALPKMSERDKGYFLGYAEAMANHKDCGESSEHDNLGKQSEPNKAG</sequence>
<evidence type="ECO:0000313" key="2">
    <source>
        <dbReference type="EMBL" id="MBC6681340.1"/>
    </source>
</evidence>
<dbReference type="Proteomes" id="UP000602647">
    <property type="component" value="Unassembled WGS sequence"/>
</dbReference>
<reference evidence="2" key="1">
    <citation type="submission" date="2020-08" db="EMBL/GenBank/DDBJ databases">
        <title>Genome public.</title>
        <authorList>
            <person name="Liu C."/>
            <person name="Sun Q."/>
        </authorList>
    </citation>
    <scope>NUCLEOTIDE SEQUENCE</scope>
    <source>
        <strain evidence="2">BX12</strain>
    </source>
</reference>
<gene>
    <name evidence="2" type="ORF">H9L42_16135</name>
</gene>
<feature type="compositionally biased region" description="Polar residues" evidence="1">
    <location>
        <begin position="50"/>
        <end position="59"/>
    </location>
</feature>
<dbReference type="AlphaFoldDB" id="A0A923SS66"/>
<dbReference type="EMBL" id="JACRYT010000034">
    <property type="protein sequence ID" value="MBC6681340.1"/>
    <property type="molecule type" value="Genomic_DNA"/>
</dbReference>
<keyword evidence="3" id="KW-1185">Reference proteome</keyword>
<protein>
    <submittedName>
        <fullName evidence="2">Uncharacterized protein</fullName>
    </submittedName>
</protein>
<feature type="compositionally biased region" description="Basic and acidic residues" evidence="1">
    <location>
        <begin position="38"/>
        <end position="49"/>
    </location>
</feature>
<dbReference type="RefSeq" id="WP_187304436.1">
    <property type="nucleotide sequence ID" value="NZ_JACRYT010000034.1"/>
</dbReference>
<evidence type="ECO:0000313" key="3">
    <source>
        <dbReference type="Proteomes" id="UP000602647"/>
    </source>
</evidence>
<feature type="region of interest" description="Disordered" evidence="1">
    <location>
        <begin position="38"/>
        <end position="59"/>
    </location>
</feature>